<name>A0A060QLH8_9PROT</name>
<dbReference type="AlphaFoldDB" id="A0A060QLH8"/>
<protein>
    <submittedName>
        <fullName evidence="2">Uncharacterized protein</fullName>
    </submittedName>
</protein>
<comment type="caution">
    <text evidence="2">The sequence shown here is derived from an EMBL/GenBank/DDBJ whole genome shotgun (WGS) entry which is preliminary data.</text>
</comment>
<evidence type="ECO:0000256" key="1">
    <source>
        <dbReference type="SAM" id="Phobius"/>
    </source>
</evidence>
<keyword evidence="1" id="KW-0812">Transmembrane</keyword>
<sequence>MPFSPWWLQIILVLQTHMLWLVFDVFVFLGFDLYQKDNIVIIVTVVVY</sequence>
<gene>
    <name evidence="2" type="ORF">ASAP_2317</name>
</gene>
<organism evidence="2 3">
    <name type="scientific">Asaia bogorensis</name>
    <dbReference type="NCBI Taxonomy" id="91915"/>
    <lineage>
        <taxon>Bacteria</taxon>
        <taxon>Pseudomonadati</taxon>
        <taxon>Pseudomonadota</taxon>
        <taxon>Alphaproteobacteria</taxon>
        <taxon>Acetobacterales</taxon>
        <taxon>Acetobacteraceae</taxon>
        <taxon>Asaia</taxon>
    </lineage>
</organism>
<keyword evidence="1" id="KW-1133">Transmembrane helix</keyword>
<accession>A0A060QLH8</accession>
<feature type="transmembrane region" description="Helical" evidence="1">
    <location>
        <begin position="6"/>
        <end position="31"/>
    </location>
</feature>
<keyword evidence="1" id="KW-0472">Membrane</keyword>
<dbReference type="EMBL" id="CBLX010000016">
    <property type="protein sequence ID" value="CDG40362.1"/>
    <property type="molecule type" value="Genomic_DNA"/>
</dbReference>
<reference evidence="2 3" key="1">
    <citation type="journal article" date="2014" name="Genome Biol. Evol.">
        <title>Acetic acid bacteria genomes reveal functional traits for adaptation to life in insect guts.</title>
        <authorList>
            <person name="Chouaia B."/>
            <person name="Gaiarsa S."/>
            <person name="Crotti E."/>
            <person name="Comandatore F."/>
            <person name="Degli Esposti M."/>
            <person name="Ricci I."/>
            <person name="Alma A."/>
            <person name="Favia G."/>
            <person name="Bandi C."/>
            <person name="Daffonchio D."/>
        </authorList>
    </citation>
    <scope>NUCLEOTIDE SEQUENCE [LARGE SCALE GENOMIC DNA]</scope>
    <source>
        <strain evidence="2 3">SF2.1</strain>
    </source>
</reference>
<evidence type="ECO:0000313" key="2">
    <source>
        <dbReference type="EMBL" id="CDG40362.1"/>
    </source>
</evidence>
<proteinExistence type="predicted"/>
<dbReference type="Proteomes" id="UP000027583">
    <property type="component" value="Unassembled WGS sequence"/>
</dbReference>
<evidence type="ECO:0000313" key="3">
    <source>
        <dbReference type="Proteomes" id="UP000027583"/>
    </source>
</evidence>
<reference evidence="2 3" key="2">
    <citation type="journal article" date="2014" name="PLoS ONE">
        <title>Evolution of mitochondria reconstructed from the energy metabolism of living bacteria.</title>
        <authorList>
            <person name="Degli Esposti M."/>
            <person name="Chouaia B."/>
            <person name="Comandatore F."/>
            <person name="Crotti E."/>
            <person name="Sassera D."/>
            <person name="Lievens P.M."/>
            <person name="Daffonchio D."/>
            <person name="Bandi C."/>
        </authorList>
    </citation>
    <scope>NUCLEOTIDE SEQUENCE [LARGE SCALE GENOMIC DNA]</scope>
    <source>
        <strain evidence="2 3">SF2.1</strain>
    </source>
</reference>